<dbReference type="Proteomes" id="UP000494256">
    <property type="component" value="Unassembled WGS sequence"/>
</dbReference>
<sequence>MYYYAVNTLPIKSITHKFLIRGHTQNKADRVNSVIEKNIKRAKKALPIYSPVEYISLIRNAKKRGNKFIVKEMNFDSFFDLKLLTDEVNLNLNKDNVKHNRNNVKLSEMKAIKFTKSSETYQFRNSYKSVTWTEADVKIGRTANRKQLKDITLNVLYTEKLPIPDRKKEDIRQLIASNIVPKFYEQFYNGLF</sequence>
<accession>A0A8S1B0P2</accession>
<gene>
    <name evidence="1" type="ORF">APLA_LOCUS14004</name>
</gene>
<name>A0A8S1B0P2_ARCPL</name>
<proteinExistence type="predicted"/>
<reference evidence="1 2" key="1">
    <citation type="submission" date="2020-04" db="EMBL/GenBank/DDBJ databases">
        <authorList>
            <person name="Wallbank WR R."/>
            <person name="Pardo Diaz C."/>
            <person name="Kozak K."/>
            <person name="Martin S."/>
            <person name="Jiggins C."/>
            <person name="Moest M."/>
            <person name="Warren A I."/>
            <person name="Byers J.R.P. K."/>
            <person name="Montejo-Kovacevich G."/>
            <person name="Yen C E."/>
        </authorList>
    </citation>
    <scope>NUCLEOTIDE SEQUENCE [LARGE SCALE GENOMIC DNA]</scope>
</reference>
<evidence type="ECO:0000313" key="2">
    <source>
        <dbReference type="Proteomes" id="UP000494256"/>
    </source>
</evidence>
<dbReference type="OrthoDB" id="6426745at2759"/>
<dbReference type="EMBL" id="CADEBD010000367">
    <property type="protein sequence ID" value="CAB3252465.1"/>
    <property type="molecule type" value="Genomic_DNA"/>
</dbReference>
<organism evidence="1 2">
    <name type="scientific">Arctia plantaginis</name>
    <name type="common">Wood tiger moth</name>
    <name type="synonym">Phalaena plantaginis</name>
    <dbReference type="NCBI Taxonomy" id="874455"/>
    <lineage>
        <taxon>Eukaryota</taxon>
        <taxon>Metazoa</taxon>
        <taxon>Ecdysozoa</taxon>
        <taxon>Arthropoda</taxon>
        <taxon>Hexapoda</taxon>
        <taxon>Insecta</taxon>
        <taxon>Pterygota</taxon>
        <taxon>Neoptera</taxon>
        <taxon>Endopterygota</taxon>
        <taxon>Lepidoptera</taxon>
        <taxon>Glossata</taxon>
        <taxon>Ditrysia</taxon>
        <taxon>Noctuoidea</taxon>
        <taxon>Erebidae</taxon>
        <taxon>Arctiinae</taxon>
        <taxon>Arctia</taxon>
    </lineage>
</organism>
<protein>
    <submittedName>
        <fullName evidence="1">Uncharacterized protein</fullName>
    </submittedName>
</protein>
<dbReference type="AlphaFoldDB" id="A0A8S1B0P2"/>
<evidence type="ECO:0000313" key="1">
    <source>
        <dbReference type="EMBL" id="CAB3252465.1"/>
    </source>
</evidence>
<comment type="caution">
    <text evidence="1">The sequence shown here is derived from an EMBL/GenBank/DDBJ whole genome shotgun (WGS) entry which is preliminary data.</text>
</comment>